<evidence type="ECO:0000313" key="5">
    <source>
        <dbReference type="Proteomes" id="UP000037515"/>
    </source>
</evidence>
<feature type="chain" id="PRO_5005600163" evidence="3">
    <location>
        <begin position="19"/>
        <end position="127"/>
    </location>
</feature>
<dbReference type="GO" id="GO:0042597">
    <property type="term" value="C:periplasmic space"/>
    <property type="evidence" value="ECO:0007669"/>
    <property type="project" value="InterPro"/>
</dbReference>
<dbReference type="STRING" id="693.AKJ17_06815"/>
<keyword evidence="2 3" id="KW-0732">Signal</keyword>
<protein>
    <submittedName>
        <fullName evidence="4">Cytochrome b562 family protein</fullName>
    </submittedName>
</protein>
<dbReference type="SUPFAM" id="SSF47175">
    <property type="entry name" value="Cytochromes"/>
    <property type="match status" value="1"/>
</dbReference>
<dbReference type="RefSeq" id="WP_053395024.1">
    <property type="nucleotide sequence ID" value="NZ_CANLZT010000002.1"/>
</dbReference>
<comment type="similarity">
    <text evidence="1">Belongs to the cytochrome b562 family.</text>
</comment>
<dbReference type="Proteomes" id="UP000037515">
    <property type="component" value="Unassembled WGS sequence"/>
</dbReference>
<comment type="caution">
    <text evidence="4">The sequence shown here is derived from an EMBL/GenBank/DDBJ whole genome shotgun (WGS) entry which is preliminary data.</text>
</comment>
<dbReference type="Pfam" id="PF07361">
    <property type="entry name" value="Cytochrom_B562"/>
    <property type="match status" value="1"/>
</dbReference>
<evidence type="ECO:0000256" key="2">
    <source>
        <dbReference type="ARBA" id="ARBA00022729"/>
    </source>
</evidence>
<dbReference type="InterPro" id="IPR010980">
    <property type="entry name" value="Cyt_c/b562"/>
</dbReference>
<dbReference type="PATRIC" id="fig|693.5.peg.1392"/>
<evidence type="ECO:0000313" key="4">
    <source>
        <dbReference type="EMBL" id="KOO04612.1"/>
    </source>
</evidence>
<gene>
    <name evidence="4" type="ORF">AKJ17_06815</name>
</gene>
<proteinExistence type="inferred from homology"/>
<dbReference type="AlphaFoldDB" id="A0A0M0HRU5"/>
<dbReference type="OrthoDB" id="5917034at2"/>
<evidence type="ECO:0000256" key="3">
    <source>
        <dbReference type="SAM" id="SignalP"/>
    </source>
</evidence>
<dbReference type="GO" id="GO:0009055">
    <property type="term" value="F:electron transfer activity"/>
    <property type="evidence" value="ECO:0007669"/>
    <property type="project" value="InterPro"/>
</dbReference>
<sequence length="127" mass="14249">MRKLIPALAIFVSAHTFAADVDLKANMKQMKVEFKHAAEATEITTMKTAIENLSNLVEESKRGEYAPEKFDIYLEGFNKLSVALDSVESKLEAGDIDAAKAELKQVDSLREEYHDKKNPSIWSKLFG</sequence>
<organism evidence="4 5">
    <name type="scientific">Vibrio nereis</name>
    <dbReference type="NCBI Taxonomy" id="693"/>
    <lineage>
        <taxon>Bacteria</taxon>
        <taxon>Pseudomonadati</taxon>
        <taxon>Pseudomonadota</taxon>
        <taxon>Gammaproteobacteria</taxon>
        <taxon>Vibrionales</taxon>
        <taxon>Vibrionaceae</taxon>
        <taxon>Vibrio</taxon>
    </lineage>
</organism>
<dbReference type="GO" id="GO:0005506">
    <property type="term" value="F:iron ion binding"/>
    <property type="evidence" value="ECO:0007669"/>
    <property type="project" value="InterPro"/>
</dbReference>
<evidence type="ECO:0000256" key="1">
    <source>
        <dbReference type="ARBA" id="ARBA00005523"/>
    </source>
</evidence>
<dbReference type="InterPro" id="IPR009155">
    <property type="entry name" value="Cyt_b562"/>
</dbReference>
<name>A0A0M0HRU5_VIBNE</name>
<reference evidence="5" key="1">
    <citation type="submission" date="2015-08" db="EMBL/GenBank/DDBJ databases">
        <title>Vibrio galatheae sp. nov., a novel member of the Vibrionaceae family isolated from the Solomon Islands.</title>
        <authorList>
            <person name="Giubergia S."/>
            <person name="Machado H."/>
            <person name="Mateiu R.V."/>
            <person name="Gram L."/>
        </authorList>
    </citation>
    <scope>NUCLEOTIDE SEQUENCE [LARGE SCALE GENOMIC DNA]</scope>
    <source>
        <strain evidence="5">DSM 19584</strain>
    </source>
</reference>
<dbReference type="EMBL" id="LHPJ01000005">
    <property type="protein sequence ID" value="KOO04612.1"/>
    <property type="molecule type" value="Genomic_DNA"/>
</dbReference>
<dbReference type="Gene3D" id="1.20.120.10">
    <property type="entry name" value="Cytochrome c/b562"/>
    <property type="match status" value="1"/>
</dbReference>
<dbReference type="GO" id="GO:0020037">
    <property type="term" value="F:heme binding"/>
    <property type="evidence" value="ECO:0007669"/>
    <property type="project" value="InterPro"/>
</dbReference>
<dbReference type="GO" id="GO:0022900">
    <property type="term" value="P:electron transport chain"/>
    <property type="evidence" value="ECO:0007669"/>
    <property type="project" value="InterPro"/>
</dbReference>
<feature type="signal peptide" evidence="3">
    <location>
        <begin position="1"/>
        <end position="18"/>
    </location>
</feature>
<accession>A0A0M0HRU5</accession>
<keyword evidence="5" id="KW-1185">Reference proteome</keyword>